<organism evidence="2 3">
    <name type="scientific">Elusimicrobium minutum (strain Pei191)</name>
    <dbReference type="NCBI Taxonomy" id="445932"/>
    <lineage>
        <taxon>Bacteria</taxon>
        <taxon>Pseudomonadati</taxon>
        <taxon>Elusimicrobiota</taxon>
        <taxon>Elusimicrobia</taxon>
        <taxon>Elusimicrobiales</taxon>
        <taxon>Elusimicrobiaceae</taxon>
        <taxon>Elusimicrobium</taxon>
    </lineage>
</organism>
<dbReference type="EMBL" id="CP001055">
    <property type="protein sequence ID" value="ACC98807.1"/>
    <property type="molecule type" value="Genomic_DNA"/>
</dbReference>
<dbReference type="OrthoDB" id="256673at2"/>
<dbReference type="STRING" id="445932.Emin_1257"/>
<evidence type="ECO:0000313" key="3">
    <source>
        <dbReference type="Proteomes" id="UP000001029"/>
    </source>
</evidence>
<dbReference type="Proteomes" id="UP000001029">
    <property type="component" value="Chromosome"/>
</dbReference>
<proteinExistence type="predicted"/>
<dbReference type="AlphaFoldDB" id="B2KE61"/>
<gene>
    <name evidence="2" type="ordered locus">Emin_1257</name>
</gene>
<evidence type="ECO:0008006" key="4">
    <source>
        <dbReference type="Google" id="ProtNLM"/>
    </source>
</evidence>
<dbReference type="KEGG" id="emi:Emin_1257"/>
<keyword evidence="3" id="KW-1185">Reference proteome</keyword>
<keyword evidence="1" id="KW-0175">Coiled coil</keyword>
<accession>B2KE61</accession>
<evidence type="ECO:0000256" key="1">
    <source>
        <dbReference type="SAM" id="Coils"/>
    </source>
</evidence>
<reference evidence="2 3" key="1">
    <citation type="journal article" date="2009" name="Appl. Environ. Microbiol.">
        <title>Genomic analysis of 'Elusimicrobium minutum,' the first cultivated representative of the phylum 'Elusimicrobia' (formerly termite group 1).</title>
        <authorList>
            <person name="Herlemann D.P.R."/>
            <person name="Geissinger O."/>
            <person name="Ikeda-Ohtsubo W."/>
            <person name="Kunin V."/>
            <person name="Sun H."/>
            <person name="Lapidus A."/>
            <person name="Hugenholtz P."/>
            <person name="Brune A."/>
        </authorList>
    </citation>
    <scope>NUCLEOTIDE SEQUENCE [LARGE SCALE GENOMIC DNA]</scope>
    <source>
        <strain evidence="2 3">Pei191</strain>
    </source>
</reference>
<sequence>MDIIKQLQTVFWFLVGILLISPALQYFNIPVGTTVRKLLLLPPKEAKLERNEINEEDINEAFQRGIAQSVDVEQQKKDIKKRINILEDMAKTYNEQPYTPDLPFVFDSKPVTRKVKWIGPPKGFFTGRGYNFMIYRENQPVTPKVVTVLDKIHGNLILDLLPFSMAYKPNRILIMLFGEPQSYQNFTQRPAWSGASCDIESDTLYVIENNKFYPLSVHELTHLYFDGFFLPAKTPLWLSEGMAVYMQSKTSEGKPPWLENSLQRFKKGEYMPFEKFVEINSLKDFTADQTQMWYAQAYSMVSYLMHMRSKNEYYVFCVNLKNNMPDYQALYRAYGLPFTRFEVLEDVWAHDMSKGASSAQGGGNE</sequence>
<dbReference type="HOGENOM" id="CLU_758061_0_0_0"/>
<protein>
    <recommendedName>
        <fullName evidence="4">Peptidase MA-like domain-containing protein</fullName>
    </recommendedName>
</protein>
<dbReference type="RefSeq" id="WP_012415422.1">
    <property type="nucleotide sequence ID" value="NC_010644.1"/>
</dbReference>
<name>B2KE61_ELUMP</name>
<evidence type="ECO:0000313" key="2">
    <source>
        <dbReference type="EMBL" id="ACC98807.1"/>
    </source>
</evidence>
<feature type="coiled-coil region" evidence="1">
    <location>
        <begin position="69"/>
        <end position="96"/>
    </location>
</feature>